<gene>
    <name evidence="2" type="ORF">SRB5_39000</name>
</gene>
<dbReference type="AlphaFoldDB" id="A0A7K0CJV4"/>
<evidence type="ECO:0000313" key="2">
    <source>
        <dbReference type="EMBL" id="MQY13748.1"/>
    </source>
</evidence>
<keyword evidence="1" id="KW-0732">Signal</keyword>
<feature type="signal peptide" evidence="1">
    <location>
        <begin position="1"/>
        <end position="25"/>
    </location>
</feature>
<keyword evidence="3" id="KW-1185">Reference proteome</keyword>
<evidence type="ECO:0000313" key="3">
    <source>
        <dbReference type="Proteomes" id="UP000466345"/>
    </source>
</evidence>
<dbReference type="RefSeq" id="WP_153453773.1">
    <property type="nucleotide sequence ID" value="NZ_WEGJ01000015.1"/>
</dbReference>
<proteinExistence type="predicted"/>
<protein>
    <recommendedName>
        <fullName evidence="4">Secreted protein</fullName>
    </recommendedName>
</protein>
<evidence type="ECO:0008006" key="4">
    <source>
        <dbReference type="Google" id="ProtNLM"/>
    </source>
</evidence>
<organism evidence="2 3">
    <name type="scientific">Streptomyces smaragdinus</name>
    <dbReference type="NCBI Taxonomy" id="2585196"/>
    <lineage>
        <taxon>Bacteria</taxon>
        <taxon>Bacillati</taxon>
        <taxon>Actinomycetota</taxon>
        <taxon>Actinomycetes</taxon>
        <taxon>Kitasatosporales</taxon>
        <taxon>Streptomycetaceae</taxon>
        <taxon>Streptomyces</taxon>
    </lineage>
</organism>
<name>A0A7K0CJV4_9ACTN</name>
<feature type="chain" id="PRO_5029443254" description="Secreted protein" evidence="1">
    <location>
        <begin position="26"/>
        <end position="161"/>
    </location>
</feature>
<evidence type="ECO:0000256" key="1">
    <source>
        <dbReference type="SAM" id="SignalP"/>
    </source>
</evidence>
<dbReference type="EMBL" id="WEGJ01000015">
    <property type="protein sequence ID" value="MQY13748.1"/>
    <property type="molecule type" value="Genomic_DNA"/>
</dbReference>
<sequence length="161" mass="16867">MKRTRVLAALAAVPTVLALATSAQAAAYTQPFAADSGDACLYGTTEGTLDWNYASDSAIVVDTVDVKGRLSDKPTLVADPTNCRSDGFNSTATFTAYSGTRAVDSNSATADNGTVAFSFTLGKAWSAGPVDRVVVQVCRHPIFTLPPSYCGKEVTYTLRIA</sequence>
<comment type="caution">
    <text evidence="2">The sequence shown here is derived from an EMBL/GenBank/DDBJ whole genome shotgun (WGS) entry which is preliminary data.</text>
</comment>
<accession>A0A7K0CJV4</accession>
<dbReference type="OrthoDB" id="3538927at2"/>
<reference evidence="2 3" key="1">
    <citation type="submission" date="2019-10" db="EMBL/GenBank/DDBJ databases">
        <title>Streptomyces smaragdinus sp. nov. and Streptomyces fabii sp. nov., isolated from the gut of fungus growing-termite Macrotermes natalensis.</title>
        <authorList>
            <person name="Schwitalla J."/>
            <person name="Benndorf R."/>
            <person name="Martin K."/>
            <person name="De Beer W."/>
            <person name="Kaster A.-K."/>
            <person name="Vollmers J."/>
            <person name="Poulsen M."/>
            <person name="Beemelmanns C."/>
        </authorList>
    </citation>
    <scope>NUCLEOTIDE SEQUENCE [LARGE SCALE GENOMIC DNA]</scope>
    <source>
        <strain evidence="2 3">RB5</strain>
    </source>
</reference>
<dbReference type="Proteomes" id="UP000466345">
    <property type="component" value="Unassembled WGS sequence"/>
</dbReference>